<dbReference type="InterPro" id="IPR014883">
    <property type="entry name" value="VRR_NUC"/>
</dbReference>
<dbReference type="InterPro" id="IPR011990">
    <property type="entry name" value="TPR-like_helical_dom_sf"/>
</dbReference>
<evidence type="ECO:0000256" key="8">
    <source>
        <dbReference type="ARBA" id="ARBA00022801"/>
    </source>
</evidence>
<dbReference type="Proteomes" id="UP000253628">
    <property type="component" value="Unassembled WGS sequence"/>
</dbReference>
<keyword evidence="10" id="KW-0464">Manganese</keyword>
<dbReference type="GO" id="GO:0036297">
    <property type="term" value="P:interstrand cross-link repair"/>
    <property type="evidence" value="ECO:0007669"/>
    <property type="project" value="InterPro"/>
</dbReference>
<dbReference type="PANTHER" id="PTHR15749:SF4">
    <property type="entry name" value="FANCONI-ASSOCIATED NUCLEASE 1"/>
    <property type="match status" value="1"/>
</dbReference>
<evidence type="ECO:0000256" key="4">
    <source>
        <dbReference type="ARBA" id="ARBA00005533"/>
    </source>
</evidence>
<comment type="catalytic activity">
    <reaction evidence="1">
        <text>Hydrolytically removes 5'-nucleotides successively from the 3'-hydroxy termini of 3'-hydroxy-terminated oligonucleotides.</text>
        <dbReference type="EC" id="3.1.4.1"/>
    </reaction>
</comment>
<evidence type="ECO:0000259" key="11">
    <source>
        <dbReference type="SMART" id="SM00990"/>
    </source>
</evidence>
<dbReference type="OrthoDB" id="9803913at2"/>
<dbReference type="SMART" id="SM00990">
    <property type="entry name" value="VRR_NUC"/>
    <property type="match status" value="1"/>
</dbReference>
<dbReference type="Pfam" id="PF18081">
    <property type="entry name" value="FANC_SAP"/>
    <property type="match status" value="1"/>
</dbReference>
<dbReference type="Pfam" id="PF08774">
    <property type="entry name" value="VRR_NUC"/>
    <property type="match status" value="1"/>
</dbReference>
<evidence type="ECO:0000313" key="13">
    <source>
        <dbReference type="Proteomes" id="UP000253628"/>
    </source>
</evidence>
<comment type="cofactor">
    <cofactor evidence="2">
        <name>Mn(2+)</name>
        <dbReference type="ChEBI" id="CHEBI:29035"/>
    </cofactor>
</comment>
<keyword evidence="9" id="KW-0460">Magnesium</keyword>
<dbReference type="InterPro" id="IPR011856">
    <property type="entry name" value="tRNA_endonuc-like_dom_sf"/>
</dbReference>
<evidence type="ECO:0000256" key="6">
    <source>
        <dbReference type="ARBA" id="ARBA00022722"/>
    </source>
</evidence>
<evidence type="ECO:0000256" key="10">
    <source>
        <dbReference type="ARBA" id="ARBA00023211"/>
    </source>
</evidence>
<evidence type="ECO:0000256" key="2">
    <source>
        <dbReference type="ARBA" id="ARBA00001936"/>
    </source>
</evidence>
<dbReference type="Pfam" id="PF21315">
    <property type="entry name" value="FAN1_HTH"/>
    <property type="match status" value="1"/>
</dbReference>
<evidence type="ECO:0000256" key="3">
    <source>
        <dbReference type="ARBA" id="ARBA00001946"/>
    </source>
</evidence>
<dbReference type="EMBL" id="QNRQ01000002">
    <property type="protein sequence ID" value="RBP41762.1"/>
    <property type="molecule type" value="Genomic_DNA"/>
</dbReference>
<name>A0A366HHM2_9BURK</name>
<evidence type="ECO:0000256" key="1">
    <source>
        <dbReference type="ARBA" id="ARBA00000983"/>
    </source>
</evidence>
<dbReference type="SUPFAM" id="SSF48452">
    <property type="entry name" value="TPR-like"/>
    <property type="match status" value="1"/>
</dbReference>
<keyword evidence="7" id="KW-0479">Metal-binding</keyword>
<dbReference type="EC" id="3.1.4.1" evidence="5"/>
<accession>A0A366HHM2</accession>
<dbReference type="GO" id="GO:0046872">
    <property type="term" value="F:metal ion binding"/>
    <property type="evidence" value="ECO:0007669"/>
    <property type="project" value="UniProtKB-KW"/>
</dbReference>
<dbReference type="GO" id="GO:0003676">
    <property type="term" value="F:nucleic acid binding"/>
    <property type="evidence" value="ECO:0007669"/>
    <property type="project" value="InterPro"/>
</dbReference>
<gene>
    <name evidence="12" type="ORF">DFR37_102141</name>
</gene>
<evidence type="ECO:0000256" key="5">
    <source>
        <dbReference type="ARBA" id="ARBA00012029"/>
    </source>
</evidence>
<dbReference type="PANTHER" id="PTHR15749">
    <property type="entry name" value="FANCONI-ASSOCIATED NUCLEASE 1"/>
    <property type="match status" value="1"/>
</dbReference>
<sequence length="549" mass="63480">MNPVLENRYYYLDNFEMVLRWVRQRYDDLLSGAERDFILGFQTLPRASRALLVRMIMRKGTLFKSSKLRYDEIGDTPLAARPLVEQGWVDDTPALTLEQLFGLLTKTELAEAFGAELPGGHARKADLLRHLKETHSEALPFKAWCPSARECVYELRIMPICECLRLMFFGNLHQDWSEFVLADLGLYVYEKVEFPASSRIFQSRGDIEGYLHLYDCRERFRAGTEAQLVLQDIPSQPHPNAWLEQRRAKLLFQLGQHYEKSRDWDRACALYTQSTYAGARSRRVRVLERSEQFEQALDLAQAALQQPESEAEKQQINRMMPRLLRKLGLACPPRSAAAPLTELTLTLPRPQVPMAVEELARHHLQEPQAPAYYVENTLVNSLFGLLCWDAIFAALPGAFFHPFQRAPADLHSADFYSRRQDLFGRRLAQLDSNAYRQTILQNYKDKVGIQSVFVAWGVLNDEMLDHALSCIPALHLKKWFERILLDIPAHRSGFPDLIQFWPQERRYRMIEVKGPGDRLQDNQLRWFGYCAAHDMPVAVCHVRWAEGTA</sequence>
<evidence type="ECO:0000256" key="7">
    <source>
        <dbReference type="ARBA" id="ARBA00022723"/>
    </source>
</evidence>
<dbReference type="InterPro" id="IPR040603">
    <property type="entry name" value="FAN1_SAP_bact"/>
</dbReference>
<evidence type="ECO:0000256" key="9">
    <source>
        <dbReference type="ARBA" id="ARBA00022842"/>
    </source>
</evidence>
<keyword evidence="8" id="KW-0378">Hydrolase</keyword>
<evidence type="ECO:0000313" key="12">
    <source>
        <dbReference type="EMBL" id="RBP41762.1"/>
    </source>
</evidence>
<dbReference type="RefSeq" id="WP_113932015.1">
    <property type="nucleotide sequence ID" value="NZ_JACCEU010000002.1"/>
</dbReference>
<dbReference type="InterPro" id="IPR049125">
    <property type="entry name" value="FAN1-like_WH"/>
</dbReference>
<dbReference type="GO" id="GO:0004528">
    <property type="term" value="F:phosphodiesterase I activity"/>
    <property type="evidence" value="ECO:0007669"/>
    <property type="project" value="UniProtKB-EC"/>
</dbReference>
<proteinExistence type="inferred from homology"/>
<dbReference type="Gene3D" id="1.25.40.10">
    <property type="entry name" value="Tetratricopeptide repeat domain"/>
    <property type="match status" value="1"/>
</dbReference>
<keyword evidence="13" id="KW-1185">Reference proteome</keyword>
<dbReference type="FunFam" id="3.40.1350.10:FF:000024">
    <property type="entry name" value="Fanconi-associated nuclease"/>
    <property type="match status" value="1"/>
</dbReference>
<organism evidence="12 13">
    <name type="scientific">Eoetvoesiella caeni</name>
    <dbReference type="NCBI Taxonomy" id="645616"/>
    <lineage>
        <taxon>Bacteria</taxon>
        <taxon>Pseudomonadati</taxon>
        <taxon>Pseudomonadota</taxon>
        <taxon>Betaproteobacteria</taxon>
        <taxon>Burkholderiales</taxon>
        <taxon>Alcaligenaceae</taxon>
        <taxon>Eoetvoesiella</taxon>
    </lineage>
</organism>
<comment type="caution">
    <text evidence="12">The sequence shown here is derived from an EMBL/GenBank/DDBJ whole genome shotgun (WGS) entry which is preliminary data.</text>
</comment>
<reference evidence="12 13" key="1">
    <citation type="submission" date="2018-06" db="EMBL/GenBank/DDBJ databases">
        <title>Genomic Encyclopedia of Type Strains, Phase IV (KMG-IV): sequencing the most valuable type-strain genomes for metagenomic binning, comparative biology and taxonomic classification.</title>
        <authorList>
            <person name="Goeker M."/>
        </authorList>
    </citation>
    <scope>NUCLEOTIDE SEQUENCE [LARGE SCALE GENOMIC DNA]</scope>
    <source>
        <strain evidence="12 13">DSM 25520</strain>
    </source>
</reference>
<keyword evidence="6" id="KW-0540">Nuclease</keyword>
<protein>
    <recommendedName>
        <fullName evidence="5">phosphodiesterase I</fullName>
        <ecNumber evidence="5">3.1.4.1</ecNumber>
    </recommendedName>
</protein>
<dbReference type="AlphaFoldDB" id="A0A366HHM2"/>
<comment type="cofactor">
    <cofactor evidence="3">
        <name>Mg(2+)</name>
        <dbReference type="ChEBI" id="CHEBI:18420"/>
    </cofactor>
</comment>
<comment type="similarity">
    <text evidence="4">Belongs to the FAN1 family.</text>
</comment>
<feature type="domain" description="VRR-NUC" evidence="11">
    <location>
        <begin position="430"/>
        <end position="544"/>
    </location>
</feature>
<dbReference type="InterPro" id="IPR033315">
    <property type="entry name" value="Fan1-like"/>
</dbReference>
<dbReference type="Gene3D" id="3.40.1350.10">
    <property type="match status" value="1"/>
</dbReference>